<dbReference type="InterPro" id="IPR008844">
    <property type="entry name" value="Spore_GerAC-like"/>
</dbReference>
<comment type="similarity">
    <text evidence="2">Belongs to the GerABKC lipoprotein family.</text>
</comment>
<proteinExistence type="inferred from homology"/>
<evidence type="ECO:0000256" key="2">
    <source>
        <dbReference type="ARBA" id="ARBA00007886"/>
    </source>
</evidence>
<dbReference type="GO" id="GO:0009847">
    <property type="term" value="P:spore germination"/>
    <property type="evidence" value="ECO:0007669"/>
    <property type="project" value="InterPro"/>
</dbReference>
<evidence type="ECO:0000256" key="1">
    <source>
        <dbReference type="ARBA" id="ARBA00004635"/>
    </source>
</evidence>
<feature type="domain" description="Spore germination protein N-terminal" evidence="9">
    <location>
        <begin position="23"/>
        <end position="189"/>
    </location>
</feature>
<dbReference type="OrthoDB" id="2592518at2"/>
<dbReference type="GO" id="GO:0016020">
    <property type="term" value="C:membrane"/>
    <property type="evidence" value="ECO:0007669"/>
    <property type="project" value="UniProtKB-SubCell"/>
</dbReference>
<evidence type="ECO:0000256" key="5">
    <source>
        <dbReference type="ARBA" id="ARBA00023136"/>
    </source>
</evidence>
<evidence type="ECO:0000256" key="4">
    <source>
        <dbReference type="ARBA" id="ARBA00022729"/>
    </source>
</evidence>
<dbReference type="Proteomes" id="UP000267430">
    <property type="component" value="Unassembled WGS sequence"/>
</dbReference>
<name>A0A3S0TRR9_9BACI</name>
<accession>A0A3S0TRR9</accession>
<dbReference type="InterPro" id="IPR038501">
    <property type="entry name" value="Spore_GerAC_C_sf"/>
</dbReference>
<comment type="caution">
    <text evidence="10">The sequence shown here is derived from an EMBL/GenBank/DDBJ whole genome shotgun (WGS) entry which is preliminary data.</text>
</comment>
<dbReference type="InterPro" id="IPR046953">
    <property type="entry name" value="Spore_GerAC-like_C"/>
</dbReference>
<keyword evidence="7" id="KW-0449">Lipoprotein</keyword>
<dbReference type="Gene3D" id="3.30.300.210">
    <property type="entry name" value="Nutrient germinant receptor protein C, domain 3"/>
    <property type="match status" value="1"/>
</dbReference>
<dbReference type="RefSeq" id="WP_126866827.1">
    <property type="nucleotide sequence ID" value="NZ_JAUSTX010000010.1"/>
</dbReference>
<dbReference type="Pfam" id="PF25198">
    <property type="entry name" value="Spore_GerAC_N"/>
    <property type="match status" value="1"/>
</dbReference>
<dbReference type="NCBIfam" id="TIGR02887">
    <property type="entry name" value="spore_ger_x_C"/>
    <property type="match status" value="1"/>
</dbReference>
<keyword evidence="11" id="KW-1185">Reference proteome</keyword>
<keyword evidence="6" id="KW-0564">Palmitate</keyword>
<feature type="domain" description="Spore germination GerAC-like C-terminal" evidence="8">
    <location>
        <begin position="197"/>
        <end position="357"/>
    </location>
</feature>
<evidence type="ECO:0000256" key="3">
    <source>
        <dbReference type="ARBA" id="ARBA00022544"/>
    </source>
</evidence>
<keyword evidence="5" id="KW-0472">Membrane</keyword>
<evidence type="ECO:0000259" key="8">
    <source>
        <dbReference type="Pfam" id="PF05504"/>
    </source>
</evidence>
<protein>
    <submittedName>
        <fullName evidence="10">Ger(X)C family spore germination protein</fullName>
    </submittedName>
</protein>
<dbReference type="Pfam" id="PF05504">
    <property type="entry name" value="Spore_GerAC"/>
    <property type="match status" value="1"/>
</dbReference>
<keyword evidence="3" id="KW-0309">Germination</keyword>
<evidence type="ECO:0000256" key="6">
    <source>
        <dbReference type="ARBA" id="ARBA00023139"/>
    </source>
</evidence>
<evidence type="ECO:0000313" key="11">
    <source>
        <dbReference type="Proteomes" id="UP000267430"/>
    </source>
</evidence>
<organism evidence="10 11">
    <name type="scientific">Peribacillus cavernae</name>
    <dbReference type="NCBI Taxonomy" id="1674310"/>
    <lineage>
        <taxon>Bacteria</taxon>
        <taxon>Bacillati</taxon>
        <taxon>Bacillota</taxon>
        <taxon>Bacilli</taxon>
        <taxon>Bacillales</taxon>
        <taxon>Bacillaceae</taxon>
        <taxon>Peribacillus</taxon>
    </lineage>
</organism>
<evidence type="ECO:0000256" key="7">
    <source>
        <dbReference type="ARBA" id="ARBA00023288"/>
    </source>
</evidence>
<evidence type="ECO:0000313" key="10">
    <source>
        <dbReference type="EMBL" id="RUQ25974.1"/>
    </source>
</evidence>
<sequence length="360" mass="40489">MMGKMLLVLLSFVMLTGCGVQDHILEDVLLAEVVGYDTAEADKIKGSTVVSVSQSGEKSSMGKEVYTAVTHTDKNVRQQIESEAPRSLVGGRLSAILYGEKLARKGIYDYVDTYRRDPAVGRDLYLAVVSGKAEDIINVESKMLKTPGVKTEEIIDHNSKTHLPETSLHSFLYYYSGKNMDPVLPLLEVEQNHIKIKGIALFKDDTYIGKYIKYEDGFLFKVLLENFKKGVYEARIKEHSYIAIDNISSRVKYEIKDGNGSPEISIKAKIKGGVLEARNIELKSQSAVTAIEKKSEKTLEKKLDRMVKMFQDNNIDPLALGDRVRSQTRNFDSKHWEDVYRTVPIKVDVDVELVQQGITD</sequence>
<dbReference type="PANTHER" id="PTHR35789">
    <property type="entry name" value="SPORE GERMINATION PROTEIN B3"/>
    <property type="match status" value="1"/>
</dbReference>
<comment type="subcellular location">
    <subcellularLocation>
        <location evidence="1">Membrane</location>
        <topology evidence="1">Lipid-anchor</topology>
    </subcellularLocation>
</comment>
<dbReference type="PROSITE" id="PS51257">
    <property type="entry name" value="PROKAR_LIPOPROTEIN"/>
    <property type="match status" value="1"/>
</dbReference>
<dbReference type="PANTHER" id="PTHR35789:SF1">
    <property type="entry name" value="SPORE GERMINATION PROTEIN B3"/>
    <property type="match status" value="1"/>
</dbReference>
<dbReference type="EMBL" id="RYZZ01000037">
    <property type="protein sequence ID" value="RUQ25974.1"/>
    <property type="molecule type" value="Genomic_DNA"/>
</dbReference>
<keyword evidence="4" id="KW-0732">Signal</keyword>
<dbReference type="AlphaFoldDB" id="A0A3S0TRR9"/>
<reference evidence="10 11" key="1">
    <citation type="submission" date="2018-12" db="EMBL/GenBank/DDBJ databases">
        <title>Bacillus chawlae sp. nov., Bacillus glennii sp. nov., and Bacillus saganii sp. nov. Isolated from the Vehicle Assembly Building at Kennedy Space Center where the Viking Spacecraft were Assembled.</title>
        <authorList>
            <person name="Seuylemezian A."/>
            <person name="Vaishampayan P."/>
        </authorList>
    </citation>
    <scope>NUCLEOTIDE SEQUENCE [LARGE SCALE GENOMIC DNA]</scope>
    <source>
        <strain evidence="10 11">L5</strain>
    </source>
</reference>
<dbReference type="InterPro" id="IPR057336">
    <property type="entry name" value="GerAC_N"/>
</dbReference>
<evidence type="ECO:0000259" key="9">
    <source>
        <dbReference type="Pfam" id="PF25198"/>
    </source>
</evidence>
<gene>
    <name evidence="10" type="ORF">ELQ35_19380</name>
</gene>